<evidence type="ECO:0000259" key="4">
    <source>
        <dbReference type="Pfam" id="PF00823"/>
    </source>
</evidence>
<sequence length="471" mass="47965">MALPPEVHSTLLSAGQGPGSLLAAAAQWHELSSQYARAAAELGQLLAEVAASSWQGSSGAQYVAAHGPYLAWLERTSMDSAVTALQHETVAAAYSSALAAMPTLAELAANHLTHGVLTATNFFGMNTIPIALNEADYVRMWVQAAETMATYQAISAAATSAIPPTQPAPTILVPWAEAESVPQAIPNWLVQLFKDILDFIANPYKYFLEFFQRMGFSPAVAVLLAVIALQLYDFLWYPYYASYGLLLLPFFAPALSALSALALLLNTAPAAGAIPVAAAPNSGQQAGSGARVVAASGGSAAFTAGSQTSTTAPGTPAAATASSTAPAVGIGYAIPGLTPPAVGFGPKAGTESSAHAKDSVAAAAAGRLGVPARQRRRRRGRSTSGAHGYRDEFLDATATTGDDADPLGTNEFDTLLAGSQGAGPLGFTGTAPTTNAGATGIVQRSPDSASITVPVLPTTWPLGAERSAGAG</sequence>
<feature type="domain" description="PPE-PPW subfamily C-terminal" evidence="5">
    <location>
        <begin position="417"/>
        <end position="460"/>
    </location>
</feature>
<dbReference type="Pfam" id="PF00823">
    <property type="entry name" value="PPE"/>
    <property type="match status" value="1"/>
</dbReference>
<protein>
    <recommendedName>
        <fullName evidence="8">PPE family protein</fullName>
    </recommendedName>
</protein>
<dbReference type="EMBL" id="MVHE01000036">
    <property type="protein sequence ID" value="ORA18137.1"/>
    <property type="molecule type" value="Genomic_DNA"/>
</dbReference>
<evidence type="ECO:0000259" key="5">
    <source>
        <dbReference type="Pfam" id="PF18878"/>
    </source>
</evidence>
<keyword evidence="3" id="KW-0812">Transmembrane</keyword>
<dbReference type="Proteomes" id="UP000192284">
    <property type="component" value="Unassembled WGS sequence"/>
</dbReference>
<dbReference type="SUPFAM" id="SSF140459">
    <property type="entry name" value="PE/PPE dimer-like"/>
    <property type="match status" value="1"/>
</dbReference>
<dbReference type="InterPro" id="IPR038332">
    <property type="entry name" value="PPE_sf"/>
</dbReference>
<dbReference type="Gene3D" id="1.20.1260.20">
    <property type="entry name" value="PPE superfamily"/>
    <property type="match status" value="1"/>
</dbReference>
<comment type="caution">
    <text evidence="6">The sequence shown here is derived from an EMBL/GenBank/DDBJ whole genome shotgun (WGS) entry which is preliminary data.</text>
</comment>
<keyword evidence="3" id="KW-1133">Transmembrane helix</keyword>
<dbReference type="GO" id="GO:0052572">
    <property type="term" value="P:response to host immune response"/>
    <property type="evidence" value="ECO:0007669"/>
    <property type="project" value="TreeGrafter"/>
</dbReference>
<evidence type="ECO:0000256" key="2">
    <source>
        <dbReference type="SAM" id="MobiDB-lite"/>
    </source>
</evidence>
<keyword evidence="7" id="KW-1185">Reference proteome</keyword>
<feature type="domain" description="PPE" evidence="4">
    <location>
        <begin position="1"/>
        <end position="162"/>
    </location>
</feature>
<dbReference type="Pfam" id="PF18878">
    <property type="entry name" value="PPE-PPW"/>
    <property type="match status" value="1"/>
</dbReference>
<organism evidence="6 7">
    <name type="scientific">Mycobacterium angelicum</name>
    <dbReference type="NCBI Taxonomy" id="470074"/>
    <lineage>
        <taxon>Bacteria</taxon>
        <taxon>Bacillati</taxon>
        <taxon>Actinomycetota</taxon>
        <taxon>Actinomycetes</taxon>
        <taxon>Mycobacteriales</taxon>
        <taxon>Mycobacteriaceae</taxon>
        <taxon>Mycobacterium</taxon>
    </lineage>
</organism>
<evidence type="ECO:0008006" key="8">
    <source>
        <dbReference type="Google" id="ProtNLM"/>
    </source>
</evidence>
<gene>
    <name evidence="6" type="ORF">BST12_19015</name>
</gene>
<name>A0A1W9ZM04_MYCAN</name>
<dbReference type="InterPro" id="IPR043641">
    <property type="entry name" value="PPE-PPW_C"/>
</dbReference>
<dbReference type="AlphaFoldDB" id="A0A1W9ZM04"/>
<proteinExistence type="inferred from homology"/>
<evidence type="ECO:0000313" key="6">
    <source>
        <dbReference type="EMBL" id="ORA18137.1"/>
    </source>
</evidence>
<dbReference type="InterPro" id="IPR000030">
    <property type="entry name" value="PPE_dom"/>
</dbReference>
<evidence type="ECO:0000256" key="1">
    <source>
        <dbReference type="ARBA" id="ARBA00010652"/>
    </source>
</evidence>
<accession>A0A1W9ZM04</accession>
<evidence type="ECO:0000256" key="3">
    <source>
        <dbReference type="SAM" id="Phobius"/>
    </source>
</evidence>
<feature type="transmembrane region" description="Helical" evidence="3">
    <location>
        <begin position="215"/>
        <end position="237"/>
    </location>
</feature>
<evidence type="ECO:0000313" key="7">
    <source>
        <dbReference type="Proteomes" id="UP000192284"/>
    </source>
</evidence>
<dbReference type="OrthoDB" id="4753487at2"/>
<comment type="similarity">
    <text evidence="1">Belongs to the mycobacterial PPE family.</text>
</comment>
<feature type="region of interest" description="Disordered" evidence="2">
    <location>
        <begin position="345"/>
        <end position="405"/>
    </location>
</feature>
<feature type="transmembrane region" description="Helical" evidence="3">
    <location>
        <begin position="243"/>
        <end position="265"/>
    </location>
</feature>
<reference evidence="6 7" key="1">
    <citation type="submission" date="2017-02" db="EMBL/GenBank/DDBJ databases">
        <title>The new phylogeny of genus Mycobacterium.</title>
        <authorList>
            <person name="Tortoli E."/>
            <person name="Trovato A."/>
            <person name="Cirillo D.M."/>
        </authorList>
    </citation>
    <scope>NUCLEOTIDE SEQUENCE [LARGE SCALE GENOMIC DNA]</scope>
    <source>
        <strain evidence="6 7">DSM 45057</strain>
    </source>
</reference>
<feature type="compositionally biased region" description="Low complexity" evidence="2">
    <location>
        <begin position="359"/>
        <end position="372"/>
    </location>
</feature>
<dbReference type="PANTHER" id="PTHR46766">
    <property type="entry name" value="GLUTAMINE-RICH PROTEIN 2"/>
    <property type="match status" value="1"/>
</dbReference>
<keyword evidence="3" id="KW-0472">Membrane</keyword>
<dbReference type="PANTHER" id="PTHR46766:SF1">
    <property type="entry name" value="GLUTAMINE-RICH PROTEIN 2"/>
    <property type="match status" value="1"/>
</dbReference>
<dbReference type="RefSeq" id="WP_083114704.1">
    <property type="nucleotide sequence ID" value="NZ_JACKTS010000040.1"/>
</dbReference>